<keyword evidence="4" id="KW-1185">Reference proteome</keyword>
<evidence type="ECO:0000313" key="2">
    <source>
        <dbReference type="EMBL" id="VVA30520.1"/>
    </source>
</evidence>
<evidence type="ECO:0000313" key="3">
    <source>
        <dbReference type="Proteomes" id="UP000327085"/>
    </source>
</evidence>
<dbReference type="AlphaFoldDB" id="A0A5E4FT28"/>
<name>A0A5E4FT28_PRUDU</name>
<reference evidence="1 4" key="3">
    <citation type="journal article" date="2022" name="G3 (Bethesda)">
        <title>Whole-genome sequence and methylome profiling of the almond [Prunus dulcis (Mill.) D.A. Webb] cultivar 'Nonpareil'.</title>
        <authorList>
            <person name="D'Amico-Willman K.M."/>
            <person name="Ouma W.Z."/>
            <person name="Meulia T."/>
            <person name="Sideli G.M."/>
            <person name="Gradziel T.M."/>
            <person name="Fresnedo-Ramirez J."/>
        </authorList>
    </citation>
    <scope>NUCLEOTIDE SEQUENCE [LARGE SCALE GENOMIC DNA]</scope>
    <source>
        <strain evidence="1">Clone GOH B32 T37-40</strain>
    </source>
</reference>
<reference evidence="3" key="2">
    <citation type="journal article" date="2020" name="Plant J.">
        <title>Transposons played a major role in the diversification between the closely related almond and peach genomes: results from the almond genome sequence.</title>
        <authorList>
            <person name="Alioto T."/>
            <person name="Alexiou K.G."/>
            <person name="Bardil A."/>
            <person name="Barteri F."/>
            <person name="Castanera R."/>
            <person name="Cruz F."/>
            <person name="Dhingra A."/>
            <person name="Duval H."/>
            <person name="Fernandez I Marti A."/>
            <person name="Frias L."/>
            <person name="Galan B."/>
            <person name="Garcia J.L."/>
            <person name="Howad W."/>
            <person name="Gomez-Garrido J."/>
            <person name="Gut M."/>
            <person name="Julca I."/>
            <person name="Morata J."/>
            <person name="Puigdomenech P."/>
            <person name="Ribeca P."/>
            <person name="Rubio Cabetas M.J."/>
            <person name="Vlasova A."/>
            <person name="Wirthensohn M."/>
            <person name="Garcia-Mas J."/>
            <person name="Gabaldon T."/>
            <person name="Casacuberta J.M."/>
            <person name="Arus P."/>
        </authorList>
    </citation>
    <scope>NUCLEOTIDE SEQUENCE [LARGE SCALE GENOMIC DNA]</scope>
    <source>
        <strain evidence="3">cv. Texas</strain>
    </source>
</reference>
<sequence>MYAAINATSTTNILPWMSLPSTCTIIVTNICHGHHHQYNPHHLCYHNLFALSLTPPSPPFAPQPPPISPSSLPPPYTTIATAATGSSAFVTITTPTPPQPCRPTTSSPPINITNDGTVTTTAAINAFTDHHFLFYGFEVSKKINVKFCV</sequence>
<dbReference type="Proteomes" id="UP000327085">
    <property type="component" value="Chromosome 4"/>
</dbReference>
<dbReference type="Proteomes" id="UP001054821">
    <property type="component" value="Chromosome 4"/>
</dbReference>
<dbReference type="EMBL" id="JAJFAZ020000004">
    <property type="protein sequence ID" value="KAI5334315.1"/>
    <property type="molecule type" value="Genomic_DNA"/>
</dbReference>
<organism evidence="2 3">
    <name type="scientific">Prunus dulcis</name>
    <name type="common">Almond</name>
    <name type="synonym">Amygdalus dulcis</name>
    <dbReference type="NCBI Taxonomy" id="3755"/>
    <lineage>
        <taxon>Eukaryota</taxon>
        <taxon>Viridiplantae</taxon>
        <taxon>Streptophyta</taxon>
        <taxon>Embryophyta</taxon>
        <taxon>Tracheophyta</taxon>
        <taxon>Spermatophyta</taxon>
        <taxon>Magnoliopsida</taxon>
        <taxon>eudicotyledons</taxon>
        <taxon>Gunneridae</taxon>
        <taxon>Pentapetalae</taxon>
        <taxon>rosids</taxon>
        <taxon>fabids</taxon>
        <taxon>Rosales</taxon>
        <taxon>Rosaceae</taxon>
        <taxon>Amygdaloideae</taxon>
        <taxon>Amygdaleae</taxon>
        <taxon>Prunus</taxon>
    </lineage>
</organism>
<evidence type="ECO:0000313" key="4">
    <source>
        <dbReference type="Proteomes" id="UP001054821"/>
    </source>
</evidence>
<protein>
    <submittedName>
        <fullName evidence="2">Uncharacterized protein</fullName>
    </submittedName>
</protein>
<dbReference type="InParanoid" id="A0A5E4FT28"/>
<gene>
    <name evidence="2" type="ORF">ALMOND_2B025971</name>
    <name evidence="1" type="ORF">L3X38_024448</name>
</gene>
<accession>A0A5E4FT28</accession>
<reference evidence="2" key="1">
    <citation type="submission" date="2019-07" db="EMBL/GenBank/DDBJ databases">
        <authorList>
            <person name="Alioto T."/>
            <person name="Alioto T."/>
            <person name="Gomez Garrido J."/>
        </authorList>
    </citation>
    <scope>NUCLEOTIDE SEQUENCE</scope>
</reference>
<evidence type="ECO:0000313" key="1">
    <source>
        <dbReference type="EMBL" id="KAI5334315.1"/>
    </source>
</evidence>
<dbReference type="EMBL" id="CABIKO010000192">
    <property type="protein sequence ID" value="VVA30520.1"/>
    <property type="molecule type" value="Genomic_DNA"/>
</dbReference>
<proteinExistence type="predicted"/>
<dbReference type="Gramene" id="VVA30520">
    <property type="protein sequence ID" value="VVA30520"/>
    <property type="gene ID" value="Prudul26B025971"/>
</dbReference>